<dbReference type="PANTHER" id="PTHR43790">
    <property type="entry name" value="CARBOHYDRATE TRANSPORT ATP-BINDING PROTEIN MG119-RELATED"/>
    <property type="match status" value="1"/>
</dbReference>
<feature type="domain" description="ABC transporter" evidence="5">
    <location>
        <begin position="10"/>
        <end position="249"/>
    </location>
</feature>
<dbReference type="CDD" id="cd03216">
    <property type="entry name" value="ABC_Carb_Monos_I"/>
    <property type="match status" value="1"/>
</dbReference>
<dbReference type="GO" id="GO:0016887">
    <property type="term" value="F:ATP hydrolysis activity"/>
    <property type="evidence" value="ECO:0007669"/>
    <property type="project" value="InterPro"/>
</dbReference>
<keyword evidence="4" id="KW-0067">ATP-binding</keyword>
<organism evidence="6 7">
    <name type="scientific">Paenibacillus abyssi</name>
    <dbReference type="NCBI Taxonomy" id="1340531"/>
    <lineage>
        <taxon>Bacteria</taxon>
        <taxon>Bacillati</taxon>
        <taxon>Bacillota</taxon>
        <taxon>Bacilli</taxon>
        <taxon>Bacillales</taxon>
        <taxon>Paenibacillaceae</taxon>
        <taxon>Paenibacillus</taxon>
    </lineage>
</organism>
<dbReference type="EMBL" id="BMGR01000013">
    <property type="protein sequence ID" value="GGG16788.1"/>
    <property type="molecule type" value="Genomic_DNA"/>
</dbReference>
<evidence type="ECO:0000313" key="7">
    <source>
        <dbReference type="Proteomes" id="UP000644756"/>
    </source>
</evidence>
<evidence type="ECO:0000313" key="6">
    <source>
        <dbReference type="EMBL" id="GGG16788.1"/>
    </source>
</evidence>
<dbReference type="InterPro" id="IPR017871">
    <property type="entry name" value="ABC_transporter-like_CS"/>
</dbReference>
<dbReference type="SUPFAM" id="SSF52540">
    <property type="entry name" value="P-loop containing nucleoside triphosphate hydrolases"/>
    <property type="match status" value="2"/>
</dbReference>
<protein>
    <submittedName>
        <fullName evidence="6">Monosaccharide-transporting ATPase</fullName>
    </submittedName>
</protein>
<gene>
    <name evidence="6" type="ORF">GCM10010916_37050</name>
</gene>
<dbReference type="InterPro" id="IPR003593">
    <property type="entry name" value="AAA+_ATPase"/>
</dbReference>
<dbReference type="SMART" id="SM00382">
    <property type="entry name" value="AAA"/>
    <property type="match status" value="2"/>
</dbReference>
<reference evidence="6" key="1">
    <citation type="journal article" date="2014" name="Int. J. Syst. Evol. Microbiol.">
        <title>Complete genome sequence of Corynebacterium casei LMG S-19264T (=DSM 44701T), isolated from a smear-ripened cheese.</title>
        <authorList>
            <consortium name="US DOE Joint Genome Institute (JGI-PGF)"/>
            <person name="Walter F."/>
            <person name="Albersmeier A."/>
            <person name="Kalinowski J."/>
            <person name="Ruckert C."/>
        </authorList>
    </citation>
    <scope>NUCLEOTIDE SEQUENCE</scope>
    <source>
        <strain evidence="6">CGMCC 1.12987</strain>
    </source>
</reference>
<dbReference type="PROSITE" id="PS50893">
    <property type="entry name" value="ABC_TRANSPORTER_2"/>
    <property type="match status" value="2"/>
</dbReference>
<proteinExistence type="predicted"/>
<evidence type="ECO:0000256" key="3">
    <source>
        <dbReference type="ARBA" id="ARBA00022741"/>
    </source>
</evidence>
<dbReference type="InterPro" id="IPR050107">
    <property type="entry name" value="ABC_carbohydrate_import_ATPase"/>
</dbReference>
<comment type="caution">
    <text evidence="6">The sequence shown here is derived from an EMBL/GenBank/DDBJ whole genome shotgun (WGS) entry which is preliminary data.</text>
</comment>
<evidence type="ECO:0000256" key="2">
    <source>
        <dbReference type="ARBA" id="ARBA00022737"/>
    </source>
</evidence>
<dbReference type="AlphaFoldDB" id="A0A917G137"/>
<dbReference type="CDD" id="cd03215">
    <property type="entry name" value="ABC_Carb_Monos_II"/>
    <property type="match status" value="1"/>
</dbReference>
<keyword evidence="3" id="KW-0547">Nucleotide-binding</keyword>
<evidence type="ECO:0000256" key="1">
    <source>
        <dbReference type="ARBA" id="ARBA00022448"/>
    </source>
</evidence>
<dbReference type="RefSeq" id="WP_188532564.1">
    <property type="nucleotide sequence ID" value="NZ_BMGR01000013.1"/>
</dbReference>
<dbReference type="PROSITE" id="PS00211">
    <property type="entry name" value="ABC_TRANSPORTER_1"/>
    <property type="match status" value="1"/>
</dbReference>
<evidence type="ECO:0000259" key="5">
    <source>
        <dbReference type="PROSITE" id="PS50893"/>
    </source>
</evidence>
<dbReference type="InterPro" id="IPR027417">
    <property type="entry name" value="P-loop_NTPase"/>
</dbReference>
<keyword evidence="7" id="KW-1185">Reference proteome</keyword>
<accession>A0A917G137</accession>
<dbReference type="Proteomes" id="UP000644756">
    <property type="component" value="Unassembled WGS sequence"/>
</dbReference>
<evidence type="ECO:0000256" key="4">
    <source>
        <dbReference type="ARBA" id="ARBA00022840"/>
    </source>
</evidence>
<reference evidence="6" key="2">
    <citation type="submission" date="2020-09" db="EMBL/GenBank/DDBJ databases">
        <authorList>
            <person name="Sun Q."/>
            <person name="Zhou Y."/>
        </authorList>
    </citation>
    <scope>NUCLEOTIDE SEQUENCE</scope>
    <source>
        <strain evidence="6">CGMCC 1.12987</strain>
    </source>
</reference>
<keyword evidence="1" id="KW-0813">Transport</keyword>
<keyword evidence="2" id="KW-0677">Repeat</keyword>
<name>A0A917G137_9BACL</name>
<feature type="domain" description="ABC transporter" evidence="5">
    <location>
        <begin position="263"/>
        <end position="499"/>
    </location>
</feature>
<dbReference type="InterPro" id="IPR003439">
    <property type="entry name" value="ABC_transporter-like_ATP-bd"/>
</dbReference>
<dbReference type="PANTHER" id="PTHR43790:SF9">
    <property type="entry name" value="GALACTOFURANOSE TRANSPORTER ATP-BINDING PROTEIN YTFR"/>
    <property type="match status" value="1"/>
</dbReference>
<dbReference type="Pfam" id="PF00005">
    <property type="entry name" value="ABC_tran"/>
    <property type="match status" value="2"/>
</dbReference>
<dbReference type="GO" id="GO:0005524">
    <property type="term" value="F:ATP binding"/>
    <property type="evidence" value="ECO:0007669"/>
    <property type="project" value="UniProtKB-KW"/>
</dbReference>
<dbReference type="Gene3D" id="3.40.50.300">
    <property type="entry name" value="P-loop containing nucleotide triphosphate hydrolases"/>
    <property type="match status" value="2"/>
</dbReference>
<sequence length="501" mass="55444">MSVHSDEVIVKVEGVSKRFGAINALTNVSLSIRKGEIIGLAGHNGAGKSVLTKIMGGIYIPDEGKIFYGGQEVKLTSPKDAQERGFFVVPQELNLARQLSVADNIFIGQKEYANRLTGIVNKRYINDESRKLLKQYFNIDVDPSTPAGELDTVTQRIVQVVRCLRAGAKVIVFDETTAGLSQMEREKLFDHIRILSQKGLGIIFITHMISEIMDICHTVSALRGGEVIGTEKVENLTPAKVIEMIVGSEDHVFSSEKSSPKSHTLLSVKNLSTRDGRISNVNFDLRKGEILGIYGLRDQGQTLLLELIYGAAKRSSGDFEMDQEKLNIKSPIDALRKGISYLPERGLKSVFATKSIRENMLVQGLNFLKKGTPNHKKMDDKSIDESIRRINTRGYSSLENRITNLSGGNRQKILLARTMLLDPKVLMLLEPTQGIDIGAKNEIRQLILQAAKEDKAVIMATAEIDDIVGVCNRVAIIKEGKIKTIMDATEENRDRILEASS</sequence>